<evidence type="ECO:0000313" key="1">
    <source>
        <dbReference type="EMBL" id="KAI9919211.1"/>
    </source>
</evidence>
<proteinExistence type="predicted"/>
<dbReference type="EMBL" id="CM047591">
    <property type="protein sequence ID" value="KAI9919211.1"/>
    <property type="molecule type" value="Genomic_DNA"/>
</dbReference>
<keyword evidence="2" id="KW-1185">Reference proteome</keyword>
<sequence>MDVRARILLAVDQSGQSPSTATHAYISLPLSLSILSLSSQVLGEKLFIALSKEPRNVARNVALGHAPARGHEVCVRIDEDVANHVARVAPLVHELIQHAGVRVLTRKRRAKDLEPHARELVNDRRVVAVPPTAVQVQVGKLVGHDRHFVLVHAREERGKKLDFGKVAAQVNQHVDVARLDAVARDAVARVDRPHTIEFQR</sequence>
<evidence type="ECO:0000313" key="2">
    <source>
        <dbReference type="Proteomes" id="UP001163321"/>
    </source>
</evidence>
<gene>
    <name evidence="1" type="ORF">PsorP6_011932</name>
</gene>
<accession>A0ACC0WLM7</accession>
<name>A0ACC0WLM7_9STRA</name>
<reference evidence="1 2" key="1">
    <citation type="journal article" date="2022" name="bioRxiv">
        <title>The genome of the oomycete Peronosclerospora sorghi, a cosmopolitan pathogen of maize and sorghum, is inflated with dispersed pseudogenes.</title>
        <authorList>
            <person name="Fletcher K."/>
            <person name="Martin F."/>
            <person name="Isakeit T."/>
            <person name="Cavanaugh K."/>
            <person name="Magill C."/>
            <person name="Michelmore R."/>
        </authorList>
    </citation>
    <scope>NUCLEOTIDE SEQUENCE [LARGE SCALE GENOMIC DNA]</scope>
    <source>
        <strain evidence="1">P6</strain>
    </source>
</reference>
<organism evidence="1 2">
    <name type="scientific">Peronosclerospora sorghi</name>
    <dbReference type="NCBI Taxonomy" id="230839"/>
    <lineage>
        <taxon>Eukaryota</taxon>
        <taxon>Sar</taxon>
        <taxon>Stramenopiles</taxon>
        <taxon>Oomycota</taxon>
        <taxon>Peronosporomycetes</taxon>
        <taxon>Peronosporales</taxon>
        <taxon>Peronosporaceae</taxon>
        <taxon>Peronosclerospora</taxon>
    </lineage>
</organism>
<dbReference type="Proteomes" id="UP001163321">
    <property type="component" value="Chromosome 12"/>
</dbReference>
<protein>
    <submittedName>
        <fullName evidence="1">Uncharacterized protein</fullName>
    </submittedName>
</protein>
<comment type="caution">
    <text evidence="1">The sequence shown here is derived from an EMBL/GenBank/DDBJ whole genome shotgun (WGS) entry which is preliminary data.</text>
</comment>